<dbReference type="PANTHER" id="PTHR35394:SF5">
    <property type="entry name" value="DUF3176 DOMAIN-CONTAINING PROTEIN"/>
    <property type="match status" value="1"/>
</dbReference>
<keyword evidence="2" id="KW-0472">Membrane</keyword>
<organism evidence="3 4">
    <name type="scientific">Paraphaeosphaeria minitans</name>
    <dbReference type="NCBI Taxonomy" id="565426"/>
    <lineage>
        <taxon>Eukaryota</taxon>
        <taxon>Fungi</taxon>
        <taxon>Dikarya</taxon>
        <taxon>Ascomycota</taxon>
        <taxon>Pezizomycotina</taxon>
        <taxon>Dothideomycetes</taxon>
        <taxon>Pleosporomycetidae</taxon>
        <taxon>Pleosporales</taxon>
        <taxon>Massarineae</taxon>
        <taxon>Didymosphaeriaceae</taxon>
        <taxon>Paraphaeosphaeria</taxon>
    </lineage>
</organism>
<dbReference type="InterPro" id="IPR021514">
    <property type="entry name" value="DUF3176"/>
</dbReference>
<keyword evidence="2" id="KW-1133">Transmembrane helix</keyword>
<evidence type="ECO:0000256" key="1">
    <source>
        <dbReference type="SAM" id="MobiDB-lite"/>
    </source>
</evidence>
<dbReference type="AlphaFoldDB" id="A0A9P6KNQ1"/>
<feature type="transmembrane region" description="Helical" evidence="2">
    <location>
        <begin position="220"/>
        <end position="240"/>
    </location>
</feature>
<feature type="region of interest" description="Disordered" evidence="1">
    <location>
        <begin position="103"/>
        <end position="125"/>
    </location>
</feature>
<dbReference type="OrthoDB" id="5242705at2759"/>
<feature type="transmembrane region" description="Helical" evidence="2">
    <location>
        <begin position="252"/>
        <end position="271"/>
    </location>
</feature>
<reference evidence="3" key="1">
    <citation type="journal article" date="2020" name="Mol. Plant Microbe Interact.">
        <title>Genome Sequence of the Biocontrol Agent Coniothyrium minitans strain Conio (IMI 134523).</title>
        <authorList>
            <person name="Patel D."/>
            <person name="Shittu T.A."/>
            <person name="Baroncelli R."/>
            <person name="Muthumeenakshi S."/>
            <person name="Osborne T.H."/>
            <person name="Janganan T.K."/>
            <person name="Sreenivasaprasad S."/>
        </authorList>
    </citation>
    <scope>NUCLEOTIDE SEQUENCE</scope>
    <source>
        <strain evidence="3">Conio</strain>
    </source>
</reference>
<protein>
    <recommendedName>
        <fullName evidence="5">DUF3176 domain containing protein</fullName>
    </recommendedName>
</protein>
<evidence type="ECO:0000313" key="3">
    <source>
        <dbReference type="EMBL" id="KAF9732789.1"/>
    </source>
</evidence>
<feature type="compositionally biased region" description="Basic and acidic residues" evidence="1">
    <location>
        <begin position="26"/>
        <end position="37"/>
    </location>
</feature>
<evidence type="ECO:0000256" key="2">
    <source>
        <dbReference type="SAM" id="Phobius"/>
    </source>
</evidence>
<feature type="transmembrane region" description="Helical" evidence="2">
    <location>
        <begin position="729"/>
        <end position="751"/>
    </location>
</feature>
<name>A0A9P6KNQ1_9PLEO</name>
<comment type="caution">
    <text evidence="3">The sequence shown here is derived from an EMBL/GenBank/DDBJ whole genome shotgun (WGS) entry which is preliminary data.</text>
</comment>
<dbReference type="PANTHER" id="PTHR35394">
    <property type="entry name" value="DUF3176 DOMAIN-CONTAINING PROTEIN"/>
    <property type="match status" value="1"/>
</dbReference>
<feature type="region of interest" description="Disordered" evidence="1">
    <location>
        <begin position="832"/>
        <end position="853"/>
    </location>
</feature>
<proteinExistence type="predicted"/>
<feature type="region of interest" description="Disordered" evidence="1">
    <location>
        <begin position="167"/>
        <end position="187"/>
    </location>
</feature>
<accession>A0A9P6KNQ1</accession>
<keyword evidence="4" id="KW-1185">Reference proteome</keyword>
<gene>
    <name evidence="3" type="ORF">PMIN01_09647</name>
</gene>
<dbReference type="Pfam" id="PF11374">
    <property type="entry name" value="DUF3176"/>
    <property type="match status" value="1"/>
</dbReference>
<keyword evidence="2" id="KW-0812">Transmembrane</keyword>
<dbReference type="Proteomes" id="UP000756921">
    <property type="component" value="Unassembled WGS sequence"/>
</dbReference>
<dbReference type="EMBL" id="WJXW01000010">
    <property type="protein sequence ID" value="KAF9732789.1"/>
    <property type="molecule type" value="Genomic_DNA"/>
</dbReference>
<evidence type="ECO:0000313" key="4">
    <source>
        <dbReference type="Proteomes" id="UP000756921"/>
    </source>
</evidence>
<feature type="region of interest" description="Disordered" evidence="1">
    <location>
        <begin position="1"/>
        <end position="51"/>
    </location>
</feature>
<evidence type="ECO:0008006" key="5">
    <source>
        <dbReference type="Google" id="ProtNLM"/>
    </source>
</evidence>
<sequence length="853" mass="96214">MPGRGRFPVSPYWSSNPNIPIYLEQGEERKEPEHEAPRPTSNSSRQHPRHAPEFICPTCETSSRDTPIHCVSVAASPAPPSYNSLTPLPKSPRHLTVPTLTVQTPRDWERPRPPGRSLQFDPEGRPNVRFRRNAFSPLSPTVTEIDEIDWSRKSQVGLGIVGGAPIRHDTSPITPGTAERRGEEEAENIGKASNFAQRIEQKLWNYTASRNVVKRWIIEITSWSLSVACMMGIVIMLFFYREQRIPKWPLGLTLNAYISVLAKIASAFLLLPVSEAIGQLKWSWFHKGKSKKMWDFEIFDNASRGPWGSLLLLVRTKGRSLAALGAAVTLFALALDPFFQQVVEYPEHWRLQAEGKGQIPRALGYDPFQSDAEYQMAMQSVPVDQAMLALAERFFYDNGTVPMNFGKGVRAEVPLGCSNSNCTWPDYETFGVHSECVEATDRLEFKCLHKTLDWIQSPQLDPDLLTDPIYPNGTACGWWLKADEPLLMTGYDVDKNTAHAGEVLLMRTQPLYDMYSREWLPGYEAKLNNSRSPLAHVVIVSGRDLEHTHRNDTPIAHECIISWAAKTVRSTYTEGGYSEEVINAVINNTVGTTPWLTDVIPSVNEALINYDYYYLETPIWVQGINGTMYSVNNFTMLAIVTMFDDMFPSTYTLVNSTNIEDAMLRYRWWKSINPHTRNMTFNSFLFDNVTTHLELMANAMTNLMRSASTHTELVHGEAFDQESFVEVRWWWMALPLGLLAFSGIFLLITIIRSDREQDHVGIYKTSAIATLLFGLPDKMSEKMTSDNKNGTPRAQAKEVKVRWVPKIGWRFSGMSVSTASAKAGGSPVSTVYSRSSTAPTVKAKKSPPTEHWI</sequence>